<evidence type="ECO:0000313" key="3">
    <source>
        <dbReference type="EMBL" id="MCQ4041336.1"/>
    </source>
</evidence>
<name>A0ABT1P7I6_9ACTN</name>
<evidence type="ECO:0008006" key="5">
    <source>
        <dbReference type="Google" id="ProtNLM"/>
    </source>
</evidence>
<keyword evidence="4" id="KW-1185">Reference proteome</keyword>
<accession>A0ABT1P7I6</accession>
<sequence length="143" mass="14843">MFRPGTPARLLLVGVLPGLLCGCMAMPSHARSTDAAQRFGPSATPGTRRSPSALPLVTITAPAAPSAGRPAPVQRPDAPDDPPVAPVRPQSPRQPAAHRARQNRAPVRARPPVDIAAGLCEQAEWSGQLPSGLGASCRQMLGR</sequence>
<reference evidence="3 4" key="1">
    <citation type="submission" date="2022-06" db="EMBL/GenBank/DDBJ databases">
        <title>Draft genome sequence of type strain Streptomyces rubrisoli DSM 42083.</title>
        <authorList>
            <person name="Duangmal K."/>
            <person name="Klaysubun C."/>
        </authorList>
    </citation>
    <scope>NUCLEOTIDE SEQUENCE [LARGE SCALE GENOMIC DNA]</scope>
    <source>
        <strain evidence="3 4">DSM 42083</strain>
    </source>
</reference>
<dbReference type="EMBL" id="JANFNH010000002">
    <property type="protein sequence ID" value="MCQ4041336.1"/>
    <property type="molecule type" value="Genomic_DNA"/>
</dbReference>
<keyword evidence="2" id="KW-0732">Signal</keyword>
<dbReference type="PROSITE" id="PS51257">
    <property type="entry name" value="PROKAR_LIPOPROTEIN"/>
    <property type="match status" value="1"/>
</dbReference>
<dbReference type="RefSeq" id="WP_255925300.1">
    <property type="nucleotide sequence ID" value="NZ_JANFNH010000002.1"/>
</dbReference>
<feature type="chain" id="PRO_5047175349" description="Lipoprotein" evidence="2">
    <location>
        <begin position="31"/>
        <end position="143"/>
    </location>
</feature>
<gene>
    <name evidence="3" type="ORF">NON19_04650</name>
</gene>
<dbReference type="Proteomes" id="UP001206206">
    <property type="component" value="Unassembled WGS sequence"/>
</dbReference>
<protein>
    <recommendedName>
        <fullName evidence="5">Lipoprotein</fullName>
    </recommendedName>
</protein>
<evidence type="ECO:0000256" key="1">
    <source>
        <dbReference type="SAM" id="MobiDB-lite"/>
    </source>
</evidence>
<feature type="signal peptide" evidence="2">
    <location>
        <begin position="1"/>
        <end position="30"/>
    </location>
</feature>
<organism evidence="3 4">
    <name type="scientific">Streptantibioticus rubrisoli</name>
    <dbReference type="NCBI Taxonomy" id="1387313"/>
    <lineage>
        <taxon>Bacteria</taxon>
        <taxon>Bacillati</taxon>
        <taxon>Actinomycetota</taxon>
        <taxon>Actinomycetes</taxon>
        <taxon>Kitasatosporales</taxon>
        <taxon>Streptomycetaceae</taxon>
        <taxon>Streptantibioticus</taxon>
    </lineage>
</organism>
<proteinExistence type="predicted"/>
<evidence type="ECO:0000313" key="4">
    <source>
        <dbReference type="Proteomes" id="UP001206206"/>
    </source>
</evidence>
<evidence type="ECO:0000256" key="2">
    <source>
        <dbReference type="SAM" id="SignalP"/>
    </source>
</evidence>
<feature type="compositionally biased region" description="Low complexity" evidence="1">
    <location>
        <begin position="61"/>
        <end position="76"/>
    </location>
</feature>
<feature type="region of interest" description="Disordered" evidence="1">
    <location>
        <begin position="34"/>
        <end position="110"/>
    </location>
</feature>
<comment type="caution">
    <text evidence="3">The sequence shown here is derived from an EMBL/GenBank/DDBJ whole genome shotgun (WGS) entry which is preliminary data.</text>
</comment>